<dbReference type="HOGENOM" id="CLU_063661_0_0_10"/>
<dbReference type="Proteomes" id="UP000033035">
    <property type="component" value="Unassembled WGS sequence"/>
</dbReference>
<sequence>MSYDLRDLLVNRHRVEEYTYNGLNGVEIYVDTTRTSETAFTVIRGKIETEYMENGQIKSYINYNKNSNEADKDEWVFNNKLTYTYDDQGRLSETSLDNATYQLGKWIYSYTDNSELMQLYQRFSADADLALLSETLTETEGENPVTTTVKVKNYWDNETPEWVVTSQTYTYYPENSSTQVETPVLENVRVYSQDGILYVETPENMSVQVYSILGGCYYNAFVNGSAQISNLQSGIYLIRINQKIVKVRI</sequence>
<reference evidence="1 2" key="1">
    <citation type="submission" date="2013-04" db="EMBL/GenBank/DDBJ databases">
        <title>The Genome Sequence of Parabacteroides gordonii DSM 23371.</title>
        <authorList>
            <consortium name="The Broad Institute Genomics Platform"/>
            <person name="Earl A."/>
            <person name="Ward D."/>
            <person name="Feldgarden M."/>
            <person name="Gevers D."/>
            <person name="Martens E."/>
            <person name="Sakamoto M."/>
            <person name="Benno Y."/>
            <person name="Suzuki N."/>
            <person name="Matsunaga N."/>
            <person name="Koshihara K."/>
            <person name="Seki M."/>
            <person name="Komiya H."/>
            <person name="Walker B."/>
            <person name="Young S."/>
            <person name="Zeng Q."/>
            <person name="Gargeya S."/>
            <person name="Fitzgerald M."/>
            <person name="Haas B."/>
            <person name="Abouelleil A."/>
            <person name="Allen A.W."/>
            <person name="Alvarado L."/>
            <person name="Arachchi H.M."/>
            <person name="Berlin A.M."/>
            <person name="Chapman S.B."/>
            <person name="Gainer-Dewar J."/>
            <person name="Goldberg J."/>
            <person name="Griggs A."/>
            <person name="Gujja S."/>
            <person name="Hansen M."/>
            <person name="Howarth C."/>
            <person name="Imamovic A."/>
            <person name="Ireland A."/>
            <person name="Larimer J."/>
            <person name="McCowan C."/>
            <person name="Murphy C."/>
            <person name="Pearson M."/>
            <person name="Poon T.W."/>
            <person name="Priest M."/>
            <person name="Roberts A."/>
            <person name="Saif S."/>
            <person name="Shea T."/>
            <person name="Sisk P."/>
            <person name="Sykes S."/>
            <person name="Wortman J."/>
            <person name="Nusbaum C."/>
            <person name="Birren B."/>
        </authorList>
    </citation>
    <scope>NUCLEOTIDE SEQUENCE [LARGE SCALE GENOMIC DNA]</scope>
    <source>
        <strain evidence="1 2">MS-1</strain>
    </source>
</reference>
<name>A0A0F5JJQ6_9BACT</name>
<dbReference type="PATRIC" id="fig|1203610.3.peg.1880"/>
<dbReference type="EMBL" id="AQHW01000011">
    <property type="protein sequence ID" value="KKB58021.1"/>
    <property type="molecule type" value="Genomic_DNA"/>
</dbReference>
<dbReference type="STRING" id="1203610.HMPREF1536_01830"/>
<gene>
    <name evidence="1" type="ORF">HMPREF1536_01830</name>
</gene>
<proteinExistence type="predicted"/>
<evidence type="ECO:0000313" key="1">
    <source>
        <dbReference type="EMBL" id="KKB58021.1"/>
    </source>
</evidence>
<protein>
    <submittedName>
        <fullName evidence="1">Por secretion system C-terminal sorting domain-containing protein</fullName>
    </submittedName>
</protein>
<evidence type="ECO:0000313" key="2">
    <source>
        <dbReference type="Proteomes" id="UP000033035"/>
    </source>
</evidence>
<comment type="caution">
    <text evidence="1">The sequence shown here is derived from an EMBL/GenBank/DDBJ whole genome shotgun (WGS) entry which is preliminary data.</text>
</comment>
<keyword evidence="2" id="KW-1185">Reference proteome</keyword>
<accession>A0A0F5JJQ6</accession>
<dbReference type="AlphaFoldDB" id="A0A0F5JJQ6"/>
<organism evidence="1 2">
    <name type="scientific">Parabacteroides gordonii MS-1 = DSM 23371</name>
    <dbReference type="NCBI Taxonomy" id="1203610"/>
    <lineage>
        <taxon>Bacteria</taxon>
        <taxon>Pseudomonadati</taxon>
        <taxon>Bacteroidota</taxon>
        <taxon>Bacteroidia</taxon>
        <taxon>Bacteroidales</taxon>
        <taxon>Tannerellaceae</taxon>
        <taxon>Parabacteroides</taxon>
    </lineage>
</organism>